<sequence>MASRPEDFDYVRLDFSYVFRSFKFFIFNVSYIWVIFSTVFL</sequence>
<name>A0A0B0MVT7_GOSAR</name>
<accession>A0A0B0MVT7</accession>
<comment type="caution">
    <text evidence="2">The sequence shown here is derived from an EMBL/GenBank/DDBJ whole genome shotgun (WGS) entry which is preliminary data.</text>
</comment>
<evidence type="ECO:0000256" key="1">
    <source>
        <dbReference type="SAM" id="Phobius"/>
    </source>
</evidence>
<keyword evidence="3" id="KW-1185">Reference proteome</keyword>
<protein>
    <submittedName>
        <fullName evidence="2">Uncharacterized protein</fullName>
    </submittedName>
</protein>
<organism evidence="2 3">
    <name type="scientific">Gossypium arboreum</name>
    <name type="common">Tree cotton</name>
    <name type="synonym">Gossypium nanking</name>
    <dbReference type="NCBI Taxonomy" id="29729"/>
    <lineage>
        <taxon>Eukaryota</taxon>
        <taxon>Viridiplantae</taxon>
        <taxon>Streptophyta</taxon>
        <taxon>Embryophyta</taxon>
        <taxon>Tracheophyta</taxon>
        <taxon>Spermatophyta</taxon>
        <taxon>Magnoliopsida</taxon>
        <taxon>eudicotyledons</taxon>
        <taxon>Gunneridae</taxon>
        <taxon>Pentapetalae</taxon>
        <taxon>rosids</taxon>
        <taxon>malvids</taxon>
        <taxon>Malvales</taxon>
        <taxon>Malvaceae</taxon>
        <taxon>Malvoideae</taxon>
        <taxon>Gossypium</taxon>
    </lineage>
</organism>
<dbReference type="EMBL" id="JRRC01419227">
    <property type="protein sequence ID" value="KHG04840.1"/>
    <property type="molecule type" value="Genomic_DNA"/>
</dbReference>
<keyword evidence="1" id="KW-0472">Membrane</keyword>
<proteinExistence type="predicted"/>
<keyword evidence="1" id="KW-1133">Transmembrane helix</keyword>
<dbReference type="AlphaFoldDB" id="A0A0B0MVT7"/>
<gene>
    <name evidence="2" type="ORF">F383_30170</name>
</gene>
<keyword evidence="1" id="KW-0812">Transmembrane</keyword>
<reference evidence="3" key="1">
    <citation type="submission" date="2014-09" db="EMBL/GenBank/DDBJ databases">
        <authorList>
            <person name="Mudge J."/>
            <person name="Ramaraj T."/>
            <person name="Lindquist I.E."/>
            <person name="Bharti A.K."/>
            <person name="Sundararajan A."/>
            <person name="Cameron C.T."/>
            <person name="Woodward J.E."/>
            <person name="May G.D."/>
            <person name="Brubaker C."/>
            <person name="Broadhvest J."/>
            <person name="Wilkins T.A."/>
        </authorList>
    </citation>
    <scope>NUCLEOTIDE SEQUENCE</scope>
    <source>
        <strain evidence="3">cv. AKA8401</strain>
    </source>
</reference>
<evidence type="ECO:0000313" key="3">
    <source>
        <dbReference type="Proteomes" id="UP000032142"/>
    </source>
</evidence>
<feature type="transmembrane region" description="Helical" evidence="1">
    <location>
        <begin position="21"/>
        <end position="40"/>
    </location>
</feature>
<dbReference type="Proteomes" id="UP000032142">
    <property type="component" value="Unassembled WGS sequence"/>
</dbReference>
<evidence type="ECO:0000313" key="2">
    <source>
        <dbReference type="EMBL" id="KHG04840.1"/>
    </source>
</evidence>